<dbReference type="Proteomes" id="UP000603453">
    <property type="component" value="Unassembled WGS sequence"/>
</dbReference>
<keyword evidence="2" id="KW-1185">Reference proteome</keyword>
<protein>
    <submittedName>
        <fullName evidence="1">Uncharacterized protein</fullName>
    </submittedName>
</protein>
<dbReference type="OrthoDB" id="2285782at2759"/>
<organism evidence="1 2">
    <name type="scientific">Mucor saturninus</name>
    <dbReference type="NCBI Taxonomy" id="64648"/>
    <lineage>
        <taxon>Eukaryota</taxon>
        <taxon>Fungi</taxon>
        <taxon>Fungi incertae sedis</taxon>
        <taxon>Mucoromycota</taxon>
        <taxon>Mucoromycotina</taxon>
        <taxon>Mucoromycetes</taxon>
        <taxon>Mucorales</taxon>
        <taxon>Mucorineae</taxon>
        <taxon>Mucoraceae</taxon>
        <taxon>Mucor</taxon>
    </lineage>
</organism>
<sequence>MMATSQFGFSGFGRDCCMMATFQVGFSGFDWDCWRPNKFTDSEHQPCLKAAAVLTEGSKKYQLVTPNFQSDEQHMPKLRKCHVDVLDDLVYFGTSFAQSNPLISNIYHTYEEDQANYTSLRKHNIFDHVITLLRHNDVESFVQNVLTLEIEGLTDKAVALLNIIRYTWVSFHPTLKNGPLLVQNHERTYFYWECNKISPCCLKDRGLFRMCETQFTSRKYLDYRTSEYTNNSLKYNDALGYFRWLNNMEAIIVEASSTVHTIEDCLKLLVCGISSLRKEAILNKNSSIATFKKLKVFGLKSIQNQVALSELYMNNPTSWNFVEKRTATLPSSWDNRILLVKYLELTATIFDDICDTHHLLQKLMEENLGLDSTDSRSLKSMFEEQAHVRTS</sequence>
<proteinExistence type="predicted"/>
<comment type="caution">
    <text evidence="1">The sequence shown here is derived from an EMBL/GenBank/DDBJ whole genome shotgun (WGS) entry which is preliminary data.</text>
</comment>
<evidence type="ECO:0000313" key="1">
    <source>
        <dbReference type="EMBL" id="KAG2211871.1"/>
    </source>
</evidence>
<evidence type="ECO:0000313" key="2">
    <source>
        <dbReference type="Proteomes" id="UP000603453"/>
    </source>
</evidence>
<accession>A0A8H7RIQ0</accession>
<dbReference type="AlphaFoldDB" id="A0A8H7RIQ0"/>
<reference evidence="1" key="1">
    <citation type="submission" date="2020-12" db="EMBL/GenBank/DDBJ databases">
        <title>Metabolic potential, ecology and presence of endohyphal bacteria is reflected in genomic diversity of Mucoromycotina.</title>
        <authorList>
            <person name="Muszewska A."/>
            <person name="Okrasinska A."/>
            <person name="Steczkiewicz K."/>
            <person name="Drgas O."/>
            <person name="Orlowska M."/>
            <person name="Perlinska-Lenart U."/>
            <person name="Aleksandrzak-Piekarczyk T."/>
            <person name="Szatraj K."/>
            <person name="Zielenkiewicz U."/>
            <person name="Pilsyk S."/>
            <person name="Malc E."/>
            <person name="Mieczkowski P."/>
            <person name="Kruszewska J.S."/>
            <person name="Biernat P."/>
            <person name="Pawlowska J."/>
        </authorList>
    </citation>
    <scope>NUCLEOTIDE SEQUENCE</scope>
    <source>
        <strain evidence="1">WA0000017839</strain>
    </source>
</reference>
<dbReference type="EMBL" id="JAEPRD010000007">
    <property type="protein sequence ID" value="KAG2211871.1"/>
    <property type="molecule type" value="Genomic_DNA"/>
</dbReference>
<feature type="non-terminal residue" evidence="1">
    <location>
        <position position="1"/>
    </location>
</feature>
<name>A0A8H7RIQ0_9FUNG</name>
<gene>
    <name evidence="1" type="ORF">INT47_004558</name>
</gene>